<dbReference type="PANTHER" id="PTHR33397:SF5">
    <property type="entry name" value="RNASE YUTE-RELATED"/>
    <property type="match status" value="1"/>
</dbReference>
<name>A0A7C1P4D1_THEPE</name>
<evidence type="ECO:0000256" key="4">
    <source>
        <dbReference type="ARBA" id="ARBA00024207"/>
    </source>
</evidence>
<dbReference type="InterPro" id="IPR037038">
    <property type="entry name" value="HepT-like_sf"/>
</dbReference>
<evidence type="ECO:0000256" key="2">
    <source>
        <dbReference type="ARBA" id="ARBA00022722"/>
    </source>
</evidence>
<dbReference type="GO" id="GO:0110001">
    <property type="term" value="C:toxin-antitoxin complex"/>
    <property type="evidence" value="ECO:0007669"/>
    <property type="project" value="InterPro"/>
</dbReference>
<keyword evidence="3" id="KW-0378">Hydrolase</keyword>
<proteinExistence type="inferred from homology"/>
<feature type="region of interest" description="Disordered" evidence="5">
    <location>
        <begin position="163"/>
        <end position="216"/>
    </location>
</feature>
<evidence type="ECO:0000256" key="1">
    <source>
        <dbReference type="ARBA" id="ARBA00022649"/>
    </source>
</evidence>
<dbReference type="PANTHER" id="PTHR33397">
    <property type="entry name" value="UPF0331 PROTEIN YUTE"/>
    <property type="match status" value="1"/>
</dbReference>
<keyword evidence="1" id="KW-1277">Toxin-antitoxin system</keyword>
<comment type="caution">
    <text evidence="6">The sequence shown here is derived from an EMBL/GenBank/DDBJ whole genome shotgun (WGS) entry which is preliminary data.</text>
</comment>
<keyword evidence="2" id="KW-0540">Nuclease</keyword>
<dbReference type="Pfam" id="PF01934">
    <property type="entry name" value="HepT-like"/>
    <property type="match status" value="1"/>
</dbReference>
<accession>A0A7C1P4D1</accession>
<evidence type="ECO:0000313" key="6">
    <source>
        <dbReference type="EMBL" id="HEB48492.1"/>
    </source>
</evidence>
<reference evidence="6" key="1">
    <citation type="journal article" date="2020" name="mSystems">
        <title>Genome- and Community-Level Interaction Insights into Carbon Utilization and Element Cycling Functions of Hydrothermarchaeota in Hydrothermal Sediment.</title>
        <authorList>
            <person name="Zhou Z."/>
            <person name="Liu Y."/>
            <person name="Xu W."/>
            <person name="Pan J."/>
            <person name="Luo Z.H."/>
            <person name="Li M."/>
        </authorList>
    </citation>
    <scope>NUCLEOTIDE SEQUENCE [LARGE SCALE GENOMIC DNA]</scope>
    <source>
        <strain evidence="6">SpSt-25</strain>
    </source>
</reference>
<dbReference type="InterPro" id="IPR008201">
    <property type="entry name" value="HepT-like"/>
</dbReference>
<dbReference type="InterPro" id="IPR052379">
    <property type="entry name" value="Type_VII_TA_RNase"/>
</dbReference>
<dbReference type="EMBL" id="DSKP01000060">
    <property type="protein sequence ID" value="HEB48492.1"/>
    <property type="molecule type" value="Genomic_DNA"/>
</dbReference>
<feature type="compositionally biased region" description="Basic residues" evidence="5">
    <location>
        <begin position="206"/>
        <end position="216"/>
    </location>
</feature>
<evidence type="ECO:0000256" key="3">
    <source>
        <dbReference type="ARBA" id="ARBA00022801"/>
    </source>
</evidence>
<protein>
    <submittedName>
        <fullName evidence="6">DUF86 domain-containing protein</fullName>
    </submittedName>
</protein>
<dbReference type="GO" id="GO:0016787">
    <property type="term" value="F:hydrolase activity"/>
    <property type="evidence" value="ECO:0007669"/>
    <property type="project" value="UniProtKB-KW"/>
</dbReference>
<organism evidence="6">
    <name type="scientific">Thermofilum pendens</name>
    <dbReference type="NCBI Taxonomy" id="2269"/>
    <lineage>
        <taxon>Archaea</taxon>
        <taxon>Thermoproteota</taxon>
        <taxon>Thermoprotei</taxon>
        <taxon>Thermofilales</taxon>
        <taxon>Thermofilaceae</taxon>
        <taxon>Thermofilum</taxon>
    </lineage>
</organism>
<gene>
    <name evidence="6" type="ORF">ENP77_01685</name>
</gene>
<evidence type="ECO:0000256" key="5">
    <source>
        <dbReference type="SAM" id="MobiDB-lite"/>
    </source>
</evidence>
<dbReference type="Gene3D" id="1.20.120.580">
    <property type="entry name" value="bsu32300-like"/>
    <property type="match status" value="1"/>
</dbReference>
<dbReference type="AlphaFoldDB" id="A0A7C1P4D1"/>
<comment type="similarity">
    <text evidence="4">Belongs to the HepT RNase toxin family.</text>
</comment>
<dbReference type="GO" id="GO:0004540">
    <property type="term" value="F:RNA nuclease activity"/>
    <property type="evidence" value="ECO:0007669"/>
    <property type="project" value="InterPro"/>
</dbReference>
<sequence>MDVLERIRRQVSLVEELVRELEVERSHRGVERLVQLVIQALLDLGLMAVAALGRERPRERSEIGYTLRDLGVAGEDEARLLRSMAGLRNILVHAYATVDREKVLELAERLKADAPRIAAAALRGVERRPIHPPRESVEEAVERLRGALEGRVALAFLHGGESEGLRPQRGLRRSSAHGARVRPLQAWRAGGGRRRGCARPFQPPPRRPRQRQGRLL</sequence>